<evidence type="ECO:0000313" key="3">
    <source>
        <dbReference type="EMBL" id="APX24484.1"/>
    </source>
</evidence>
<dbReference type="RefSeq" id="WP_076624326.1">
    <property type="nucleotide sequence ID" value="NZ_BMEW01000008.1"/>
</dbReference>
<feature type="domain" description="DUF112" evidence="2">
    <location>
        <begin position="16"/>
        <end position="436"/>
    </location>
</feature>
<feature type="transmembrane region" description="Helical" evidence="1">
    <location>
        <begin position="431"/>
        <end position="453"/>
    </location>
</feature>
<protein>
    <recommendedName>
        <fullName evidence="2">DUF112 domain-containing protein</fullName>
    </recommendedName>
</protein>
<feature type="transmembrane region" description="Helical" evidence="1">
    <location>
        <begin position="143"/>
        <end position="159"/>
    </location>
</feature>
<keyword evidence="1" id="KW-0812">Transmembrane</keyword>
<feature type="transmembrane region" description="Helical" evidence="1">
    <location>
        <begin position="356"/>
        <end position="375"/>
    </location>
</feature>
<dbReference type="Proteomes" id="UP000186559">
    <property type="component" value="Chromosome"/>
</dbReference>
<accession>A0A1U7D8I5</accession>
<dbReference type="STRING" id="1229727.Ga0080559_TMP3688"/>
<feature type="transmembrane region" description="Helical" evidence="1">
    <location>
        <begin position="105"/>
        <end position="131"/>
    </location>
</feature>
<feature type="transmembrane region" description="Helical" evidence="1">
    <location>
        <begin position="382"/>
        <end position="402"/>
    </location>
</feature>
<feature type="transmembrane region" description="Helical" evidence="1">
    <location>
        <begin position="312"/>
        <end position="336"/>
    </location>
</feature>
<evidence type="ECO:0000256" key="1">
    <source>
        <dbReference type="SAM" id="Phobius"/>
    </source>
</evidence>
<keyword evidence="1" id="KW-0472">Membrane</keyword>
<dbReference type="KEGG" id="tpro:Ga0080559_TMP3688"/>
<dbReference type="PANTHER" id="PTHR35342:SF5">
    <property type="entry name" value="TRICARBOXYLIC TRANSPORT PROTEIN"/>
    <property type="match status" value="1"/>
</dbReference>
<feature type="transmembrane region" description="Helical" evidence="1">
    <location>
        <begin position="30"/>
        <end position="51"/>
    </location>
</feature>
<reference evidence="3 4" key="1">
    <citation type="submission" date="2016-03" db="EMBL/GenBank/DDBJ databases">
        <title>Deep-sea bacteria in the southern Pacific.</title>
        <authorList>
            <person name="Tang K."/>
        </authorList>
    </citation>
    <scope>NUCLEOTIDE SEQUENCE [LARGE SCALE GENOMIC DNA]</scope>
    <source>
        <strain evidence="3 4">JLT2016</strain>
    </source>
</reference>
<dbReference type="OrthoDB" id="9791872at2"/>
<evidence type="ECO:0000313" key="4">
    <source>
        <dbReference type="Proteomes" id="UP000186559"/>
    </source>
</evidence>
<keyword evidence="4" id="KW-1185">Reference proteome</keyword>
<organism evidence="3 4">
    <name type="scientific">Salipiger profundus</name>
    <dbReference type="NCBI Taxonomy" id="1229727"/>
    <lineage>
        <taxon>Bacteria</taxon>
        <taxon>Pseudomonadati</taxon>
        <taxon>Pseudomonadota</taxon>
        <taxon>Alphaproteobacteria</taxon>
        <taxon>Rhodobacterales</taxon>
        <taxon>Roseobacteraceae</taxon>
        <taxon>Salipiger</taxon>
    </lineage>
</organism>
<dbReference type="InterPro" id="IPR002823">
    <property type="entry name" value="DUF112_TM"/>
</dbReference>
<dbReference type="EMBL" id="CP014796">
    <property type="protein sequence ID" value="APX24484.1"/>
    <property type="molecule type" value="Genomic_DNA"/>
</dbReference>
<dbReference type="PANTHER" id="PTHR35342">
    <property type="entry name" value="TRICARBOXYLIC TRANSPORT PROTEIN"/>
    <property type="match status" value="1"/>
</dbReference>
<name>A0A1U7D8I5_9RHOB</name>
<feature type="transmembrane region" description="Helical" evidence="1">
    <location>
        <begin position="465"/>
        <end position="484"/>
    </location>
</feature>
<keyword evidence="1" id="KW-1133">Transmembrane helix</keyword>
<dbReference type="Pfam" id="PF01970">
    <property type="entry name" value="TctA"/>
    <property type="match status" value="1"/>
</dbReference>
<feature type="transmembrane region" description="Helical" evidence="1">
    <location>
        <begin position="196"/>
        <end position="220"/>
    </location>
</feature>
<sequence>MVIWSALQLLLTPQVLLVMAASALYGLVVGAIPGFSAAMAVALMVPVTYFLEPVPALAGVVTLCAMAIFSGDIPGALLRIPGTPASAAYADEAYKMTQKGRAGEALGTGLICSAIGGIFGAVVLLLVAPSLSELALLFSTPEYFWLAALGLTAAIGVSASAPAKGVISLCLGLGVAFVGLDPVSGQPRFTFGQSDLAGGIGFIPVLIGLFAMSEVFRFALEPGGARERTAVVVGGLFDGVGRNLKRHFGRILQGCGLGTVIGAVPGAGADIAGYMSYALARQQSKTPEKFGTGVPDGIAAASAANNASMGGALVPATVFGIPGDSLTAVIIGVLYMQGLTPGPQVFLMQPELITSVFLAFLLANVMIVPFGFLAIRIFRYVLAVPRSILMPMVVAACIAGAFAVENTTFAVVVMLGAGLVGFWMEENDIPLAPAILGVVLAPVLEANFLNTLIKSQGDMTAFVNRPLAAVLATVTILIWLFPLLRRVLRLRRRSEARS</sequence>
<dbReference type="AlphaFoldDB" id="A0A1U7D8I5"/>
<evidence type="ECO:0000259" key="2">
    <source>
        <dbReference type="Pfam" id="PF01970"/>
    </source>
</evidence>
<feature type="transmembrane region" description="Helical" evidence="1">
    <location>
        <begin position="408"/>
        <end position="424"/>
    </location>
</feature>
<proteinExistence type="predicted"/>
<gene>
    <name evidence="3" type="ORF">Ga0080559_TMP3688</name>
</gene>
<feature type="transmembrane region" description="Helical" evidence="1">
    <location>
        <begin position="166"/>
        <end position="184"/>
    </location>
</feature>